<dbReference type="AlphaFoldDB" id="A0A1H9F641"/>
<dbReference type="HAMAP" id="MF_00484">
    <property type="entry name" value="Glycogen_synth"/>
    <property type="match status" value="1"/>
</dbReference>
<dbReference type="Gene3D" id="3.40.50.2000">
    <property type="entry name" value="Glycogen Phosphorylase B"/>
    <property type="match status" value="2"/>
</dbReference>
<keyword evidence="9 11" id="KW-0320">Glycogen biosynthesis</keyword>
<dbReference type="NCBIfam" id="TIGR02095">
    <property type="entry name" value="glgA"/>
    <property type="match status" value="1"/>
</dbReference>
<dbReference type="InterPro" id="IPR013534">
    <property type="entry name" value="Starch_synth_cat_dom"/>
</dbReference>
<evidence type="ECO:0000313" key="14">
    <source>
        <dbReference type="EMBL" id="SEQ32883.1"/>
    </source>
</evidence>
<evidence type="ECO:0000259" key="12">
    <source>
        <dbReference type="Pfam" id="PF00534"/>
    </source>
</evidence>
<accession>A0A1H9F641</accession>
<sequence length="483" mass="52987">MRILFATSEAHPLIKTGGLADVCGSLPPALKRLRHDIRLILPAYPAARAAAGKLKTVAEFSVAGSEQPVQILEGLLPKTRVKLYLVNSPLHFDRAGDPYRASDGRDWQDNHLRFGVFARAIVTLSLDQAGLDWKPQVLHCNDWQTGLAPALLTQHRDRPATLFTIHNLAYQGLFPRHAHEDLILPPEFWGMYGLEFHGQLSFIKGGLVYADHLTTVSPTYAREICSAQFGHGLDGLLNARAQHLSGILNGADYRHWDPAKDRHLSRRYNAEQPEGKADCKADLQARLGLEVNPHIPLLGHVGRMVAQKGVDLILSACEPLLAAGQAQLVILGSGDRALESHARAMAGRYPGAMGLHVGYDEALAHQVEAGADLFLMPSRFEPCGLNQLYSLRYGTVPVVRRTGGLADTVVDANAEHLEAGTATGLVFDAPTTEALSEAIQRGLALYQDHGTWTRLMGHGMRQAFSWDRSAQTYQDLYKKLVSR</sequence>
<dbReference type="CDD" id="cd03791">
    <property type="entry name" value="GT5_Glycogen_synthase_DULL1-like"/>
    <property type="match status" value="1"/>
</dbReference>
<comment type="catalytic activity">
    <reaction evidence="1 11">
        <text>[(1-&gt;4)-alpha-D-glucosyl](n) + ADP-alpha-D-glucose = [(1-&gt;4)-alpha-D-glucosyl](n+1) + ADP + H(+)</text>
        <dbReference type="Rhea" id="RHEA:18189"/>
        <dbReference type="Rhea" id="RHEA-COMP:9584"/>
        <dbReference type="Rhea" id="RHEA-COMP:9587"/>
        <dbReference type="ChEBI" id="CHEBI:15378"/>
        <dbReference type="ChEBI" id="CHEBI:15444"/>
        <dbReference type="ChEBI" id="CHEBI:57498"/>
        <dbReference type="ChEBI" id="CHEBI:456216"/>
        <dbReference type="EC" id="2.4.1.21"/>
    </reaction>
</comment>
<comment type="similarity">
    <text evidence="4 11">Belongs to the glycosyltransferase 1 family. Bacterial/plant glycogen synthase subfamily.</text>
</comment>
<dbReference type="EC" id="2.4.1.21" evidence="5 11"/>
<keyword evidence="7 11" id="KW-0328">Glycosyltransferase</keyword>
<dbReference type="Pfam" id="PF08323">
    <property type="entry name" value="Glyco_transf_5"/>
    <property type="match status" value="1"/>
</dbReference>
<dbReference type="STRING" id="867345.SAMN05421693_12442"/>
<dbReference type="InterPro" id="IPR001296">
    <property type="entry name" value="Glyco_trans_1"/>
</dbReference>
<protein>
    <recommendedName>
        <fullName evidence="6 11">Glycogen synthase</fullName>
        <ecNumber evidence="5 11">2.4.1.21</ecNumber>
    </recommendedName>
    <alternativeName>
        <fullName evidence="10 11">Starch [bacterial glycogen] synthase</fullName>
    </alternativeName>
</protein>
<dbReference type="Proteomes" id="UP000199496">
    <property type="component" value="Unassembled WGS sequence"/>
</dbReference>
<evidence type="ECO:0000256" key="1">
    <source>
        <dbReference type="ARBA" id="ARBA00001478"/>
    </source>
</evidence>
<evidence type="ECO:0000256" key="9">
    <source>
        <dbReference type="ARBA" id="ARBA00023056"/>
    </source>
</evidence>
<reference evidence="14 15" key="1">
    <citation type="submission" date="2016-10" db="EMBL/GenBank/DDBJ databases">
        <authorList>
            <person name="de Groot N.N."/>
        </authorList>
    </citation>
    <scope>NUCLEOTIDE SEQUENCE [LARGE SCALE GENOMIC DNA]</scope>
    <source>
        <strain evidence="14 15">B7-7</strain>
    </source>
</reference>
<evidence type="ECO:0000256" key="10">
    <source>
        <dbReference type="ARBA" id="ARBA00031722"/>
    </source>
</evidence>
<dbReference type="RefSeq" id="WP_090208449.1">
    <property type="nucleotide sequence ID" value="NZ_FOFO01000024.1"/>
</dbReference>
<organism evidence="14 15">
    <name type="scientific">Ectothiorhodospira magna</name>
    <dbReference type="NCBI Taxonomy" id="867345"/>
    <lineage>
        <taxon>Bacteria</taxon>
        <taxon>Pseudomonadati</taxon>
        <taxon>Pseudomonadota</taxon>
        <taxon>Gammaproteobacteria</taxon>
        <taxon>Chromatiales</taxon>
        <taxon>Ectothiorhodospiraceae</taxon>
        <taxon>Ectothiorhodospira</taxon>
    </lineage>
</organism>
<dbReference type="SUPFAM" id="SSF53756">
    <property type="entry name" value="UDP-Glycosyltransferase/glycogen phosphorylase"/>
    <property type="match status" value="1"/>
</dbReference>
<evidence type="ECO:0000259" key="13">
    <source>
        <dbReference type="Pfam" id="PF08323"/>
    </source>
</evidence>
<comment type="function">
    <text evidence="2 11">Synthesizes alpha-1,4-glucan chains using ADP-glucose.</text>
</comment>
<keyword evidence="15" id="KW-1185">Reference proteome</keyword>
<evidence type="ECO:0000256" key="6">
    <source>
        <dbReference type="ARBA" id="ARBA00019935"/>
    </source>
</evidence>
<proteinExistence type="inferred from homology"/>
<evidence type="ECO:0000256" key="8">
    <source>
        <dbReference type="ARBA" id="ARBA00022679"/>
    </source>
</evidence>
<evidence type="ECO:0000256" key="11">
    <source>
        <dbReference type="HAMAP-Rule" id="MF_00484"/>
    </source>
</evidence>
<keyword evidence="8 11" id="KW-0808">Transferase</keyword>
<dbReference type="GO" id="GO:0005978">
    <property type="term" value="P:glycogen biosynthetic process"/>
    <property type="evidence" value="ECO:0007669"/>
    <property type="project" value="UniProtKB-UniRule"/>
</dbReference>
<feature type="domain" description="Starch synthase catalytic" evidence="13">
    <location>
        <begin position="2"/>
        <end position="238"/>
    </location>
</feature>
<dbReference type="GO" id="GO:0009011">
    <property type="term" value="F:alpha-1,4-glucan glucosyltransferase (ADP-glucose donor) activity"/>
    <property type="evidence" value="ECO:0007669"/>
    <property type="project" value="UniProtKB-UniRule"/>
</dbReference>
<dbReference type="NCBIfam" id="NF001899">
    <property type="entry name" value="PRK00654.1-2"/>
    <property type="match status" value="1"/>
</dbReference>
<evidence type="ECO:0000313" key="15">
    <source>
        <dbReference type="Proteomes" id="UP000199496"/>
    </source>
</evidence>
<dbReference type="InterPro" id="IPR011835">
    <property type="entry name" value="GS/SS"/>
</dbReference>
<evidence type="ECO:0000256" key="4">
    <source>
        <dbReference type="ARBA" id="ARBA00010281"/>
    </source>
</evidence>
<dbReference type="EMBL" id="FOFO01000024">
    <property type="protein sequence ID" value="SEQ32883.1"/>
    <property type="molecule type" value="Genomic_DNA"/>
</dbReference>
<comment type="pathway">
    <text evidence="3 11">Glycan biosynthesis; glycogen biosynthesis.</text>
</comment>
<dbReference type="UniPathway" id="UPA00164"/>
<evidence type="ECO:0000256" key="5">
    <source>
        <dbReference type="ARBA" id="ARBA00012588"/>
    </source>
</evidence>
<feature type="binding site" evidence="11">
    <location>
        <position position="15"/>
    </location>
    <ligand>
        <name>ADP-alpha-D-glucose</name>
        <dbReference type="ChEBI" id="CHEBI:57498"/>
    </ligand>
</feature>
<gene>
    <name evidence="11" type="primary">glgA</name>
    <name evidence="14" type="ORF">SAMN05421693_12442</name>
</gene>
<name>A0A1H9F641_9GAMM</name>
<dbReference type="PANTHER" id="PTHR45825:SF11">
    <property type="entry name" value="ALPHA AMYLASE DOMAIN-CONTAINING PROTEIN"/>
    <property type="match status" value="1"/>
</dbReference>
<evidence type="ECO:0000256" key="3">
    <source>
        <dbReference type="ARBA" id="ARBA00004964"/>
    </source>
</evidence>
<dbReference type="PANTHER" id="PTHR45825">
    <property type="entry name" value="GRANULE-BOUND STARCH SYNTHASE 1, CHLOROPLASTIC/AMYLOPLASTIC"/>
    <property type="match status" value="1"/>
</dbReference>
<feature type="domain" description="Glycosyl transferase family 1" evidence="12">
    <location>
        <begin position="296"/>
        <end position="443"/>
    </location>
</feature>
<dbReference type="Pfam" id="PF00534">
    <property type="entry name" value="Glycos_transf_1"/>
    <property type="match status" value="1"/>
</dbReference>
<evidence type="ECO:0000256" key="2">
    <source>
        <dbReference type="ARBA" id="ARBA00002764"/>
    </source>
</evidence>
<dbReference type="GO" id="GO:0004373">
    <property type="term" value="F:alpha-1,4-glucan glucosyltransferase (UDP-glucose donor) activity"/>
    <property type="evidence" value="ECO:0007669"/>
    <property type="project" value="InterPro"/>
</dbReference>
<dbReference type="OrthoDB" id="9808590at2"/>
<evidence type="ECO:0000256" key="7">
    <source>
        <dbReference type="ARBA" id="ARBA00022676"/>
    </source>
</evidence>